<feature type="region of interest" description="Disordered" evidence="6">
    <location>
        <begin position="1"/>
        <end position="301"/>
    </location>
</feature>
<feature type="compositionally biased region" description="Polar residues" evidence="6">
    <location>
        <begin position="1579"/>
        <end position="1589"/>
    </location>
</feature>
<reference evidence="9 10" key="1">
    <citation type="submission" date="2019-06" db="EMBL/GenBank/DDBJ databases">
        <title>Draft genomes of female and male turbot (Scophthalmus maximus).</title>
        <authorList>
            <person name="Xu H."/>
            <person name="Xu X.-W."/>
            <person name="Shao C."/>
            <person name="Chen S."/>
        </authorList>
    </citation>
    <scope>NUCLEOTIDE SEQUENCE [LARGE SCALE GENOMIC DNA]</scope>
    <source>
        <strain evidence="9">Ysfricsl-2016a</strain>
        <tissue evidence="9">Blood</tissue>
    </source>
</reference>
<feature type="compositionally biased region" description="Basic and acidic residues" evidence="6">
    <location>
        <begin position="725"/>
        <end position="740"/>
    </location>
</feature>
<dbReference type="Proteomes" id="UP000438429">
    <property type="component" value="Unassembled WGS sequence"/>
</dbReference>
<comment type="caution">
    <text evidence="9">The sequence shown here is derived from an EMBL/GenBank/DDBJ whole genome shotgun (WGS) entry which is preliminary data.</text>
</comment>
<protein>
    <submittedName>
        <fullName evidence="9">Uncharacterized protein</fullName>
    </submittedName>
</protein>
<evidence type="ECO:0000256" key="6">
    <source>
        <dbReference type="SAM" id="MobiDB-lite"/>
    </source>
</evidence>
<dbReference type="Pfam" id="PF11365">
    <property type="entry name" value="SOGA"/>
    <property type="match status" value="2"/>
</dbReference>
<dbReference type="InterPro" id="IPR049885">
    <property type="entry name" value="MTCL1-3"/>
</dbReference>
<feature type="region of interest" description="Disordered" evidence="6">
    <location>
        <begin position="721"/>
        <end position="806"/>
    </location>
</feature>
<feature type="compositionally biased region" description="Polar residues" evidence="6">
    <location>
        <begin position="256"/>
        <end position="265"/>
    </location>
</feature>
<dbReference type="GO" id="GO:0005615">
    <property type="term" value="C:extracellular space"/>
    <property type="evidence" value="ECO:0007669"/>
    <property type="project" value="InterPro"/>
</dbReference>
<dbReference type="EMBL" id="VEVO01000001">
    <property type="protein sequence ID" value="KAF0046591.1"/>
    <property type="molecule type" value="Genomic_DNA"/>
</dbReference>
<feature type="compositionally biased region" description="Basic and acidic residues" evidence="6">
    <location>
        <begin position="1795"/>
        <end position="1807"/>
    </location>
</feature>
<keyword evidence="2" id="KW-0597">Phosphoprotein</keyword>
<evidence type="ECO:0000313" key="9">
    <source>
        <dbReference type="EMBL" id="KAF0046591.1"/>
    </source>
</evidence>
<dbReference type="InterPro" id="IPR027882">
    <property type="entry name" value="SOGA1/2-like_CC"/>
</dbReference>
<evidence type="ECO:0000259" key="7">
    <source>
        <dbReference type="Pfam" id="PF11365"/>
    </source>
</evidence>
<feature type="compositionally biased region" description="Low complexity" evidence="6">
    <location>
        <begin position="102"/>
        <end position="115"/>
    </location>
</feature>
<feature type="compositionally biased region" description="Low complexity" evidence="6">
    <location>
        <begin position="278"/>
        <end position="290"/>
    </location>
</feature>
<feature type="coiled-coil region" evidence="5">
    <location>
        <begin position="1119"/>
        <end position="1146"/>
    </location>
</feature>
<dbReference type="PANTHER" id="PTHR15742:SF3">
    <property type="entry name" value="MICROTUBULE CROSS-LINKING FACTOR 1"/>
    <property type="match status" value="1"/>
</dbReference>
<feature type="coiled-coil region" evidence="5">
    <location>
        <begin position="1243"/>
        <end position="1270"/>
    </location>
</feature>
<feature type="compositionally biased region" description="Basic and acidic residues" evidence="6">
    <location>
        <begin position="796"/>
        <end position="806"/>
    </location>
</feature>
<feature type="domain" description="SOGA coiled-coil" evidence="7">
    <location>
        <begin position="605"/>
        <end position="706"/>
    </location>
</feature>
<feature type="region of interest" description="Disordered" evidence="6">
    <location>
        <begin position="1173"/>
        <end position="1195"/>
    </location>
</feature>
<keyword evidence="4" id="KW-0472">Membrane</keyword>
<feature type="compositionally biased region" description="Low complexity" evidence="6">
    <location>
        <begin position="950"/>
        <end position="965"/>
    </location>
</feature>
<dbReference type="PANTHER" id="PTHR15742">
    <property type="entry name" value="GIRDIN"/>
    <property type="match status" value="1"/>
</dbReference>
<feature type="compositionally biased region" description="Low complexity" evidence="6">
    <location>
        <begin position="1842"/>
        <end position="1858"/>
    </location>
</feature>
<evidence type="ECO:0000313" key="10">
    <source>
        <dbReference type="Proteomes" id="UP000438429"/>
    </source>
</evidence>
<keyword evidence="3 5" id="KW-0175">Coiled coil</keyword>
<feature type="domain" description="SOGA 1/2-like coiled-coil" evidence="8">
    <location>
        <begin position="1215"/>
        <end position="1267"/>
    </location>
</feature>
<evidence type="ECO:0000256" key="4">
    <source>
        <dbReference type="ARBA" id="ARBA00023136"/>
    </source>
</evidence>
<feature type="coiled-coil region" evidence="5">
    <location>
        <begin position="487"/>
        <end position="514"/>
    </location>
</feature>
<feature type="compositionally biased region" description="Polar residues" evidence="6">
    <location>
        <begin position="1"/>
        <end position="16"/>
    </location>
</feature>
<feature type="region of interest" description="Disordered" evidence="6">
    <location>
        <begin position="1785"/>
        <end position="1888"/>
    </location>
</feature>
<dbReference type="GO" id="GO:0016020">
    <property type="term" value="C:membrane"/>
    <property type="evidence" value="ECO:0007669"/>
    <property type="project" value="UniProtKB-SubCell"/>
</dbReference>
<accession>A0A6A4TV93</accession>
<dbReference type="InterPro" id="IPR027881">
    <property type="entry name" value="SOGA_CC"/>
</dbReference>
<evidence type="ECO:0000256" key="3">
    <source>
        <dbReference type="ARBA" id="ARBA00023054"/>
    </source>
</evidence>
<feature type="region of interest" description="Disordered" evidence="6">
    <location>
        <begin position="943"/>
        <end position="968"/>
    </location>
</feature>
<feature type="compositionally biased region" description="Polar residues" evidence="6">
    <location>
        <begin position="1621"/>
        <end position="1663"/>
    </location>
</feature>
<gene>
    <name evidence="9" type="ORF">F2P81_000224</name>
</gene>
<comment type="subcellular location">
    <subcellularLocation>
        <location evidence="1">Membrane</location>
    </subcellularLocation>
</comment>
<feature type="coiled-coil region" evidence="5">
    <location>
        <begin position="544"/>
        <end position="578"/>
    </location>
</feature>
<name>A0A6A4TV93_SCOMX</name>
<feature type="region of interest" description="Disordered" evidence="6">
    <location>
        <begin position="1339"/>
        <end position="1373"/>
    </location>
</feature>
<dbReference type="GO" id="GO:0010506">
    <property type="term" value="P:regulation of autophagy"/>
    <property type="evidence" value="ECO:0007669"/>
    <property type="project" value="InterPro"/>
</dbReference>
<feature type="region of interest" description="Disordered" evidence="6">
    <location>
        <begin position="1300"/>
        <end position="1326"/>
    </location>
</feature>
<sequence length="2069" mass="228205">MESSNGSGSDAKPQNHQLEKKRLNRAPSPARPFLKDAHSRSARPPAIVPRSPKLHKQQQQQQQLPSAHPNRSSRRNPTGAKEKAASVKSGPKSAAAARKPTKAPQHAAAAEPRAAGTKPDGTGSSPVLAKGKKGKLASGSPGSPGAPALHGSPIRVPTGAPLARLAHQNDSSSDLSDCPSEPLSDEQQRLAAAAGSDAESGTGSSDRDLQGADNPLRAEPTGAAAAADDADADADAAAPLPLRTAAEASSAAAQGSIMSQAQSSPAAHGEKHKQEKPTATTTTTTTTTTASAQFKLPGARDVTEDELLREVEDLRSENDYLKDEVDELRAEMEEMRDSYLEEEVYQLQELRRELDRSNKNCRILQYRLRKAEQKSLRVAQTGQVDGELLRSLEQDLKVAKDVSVRLHNELESVEDKRSRAEDENELLRQNIIEVEISKQALHNELERTRETVLRRRGSRETFKDKKTTSQEDSADLRCQLQFSKEESGLMRKKMAKLGREKDELEQELQKYKSVYGDVDSPLPLAECSGGGPHTTREAELRLRLKLVEEEANILGRKIVELEVENRSLKAENEDIRCQYERDCFGREPFSSMPSSPYGGDALESANELRRHLQFVEEEAELLRRSISEIEDHNRQLTSELNRFKFGPSSSSGLEEGDEVGLFKPGNGGNGNGSSTGMMMEELKSARMQINELSGKVMKLQYENRVLMSNVQRCDLAAHIGLRTGSPRDSDADSDAGRREATEDEETGRLLLLQPKREGPIGGESDSEDMFEKTATSSGFGSLKPSDGSDLSATELANRRREERESFSNVKREAERLGKTVDRLITDTDSLIFEGRLLVTTAESLEGAAASGSKPDAQVLDTINTRMKAFRTELHIFMEKLDHVGEGLRERTDDLSPMPNLTESSSFLSTVTSMSRDSPIGTFGRDLVTDFQCVQRDELEWRLGQERGVEPQSQSQGGGPAQSRGATGLTRYHRPLALRAEEEDLLRLEAQRGGLELQGLQGHEVHWTQERAMLQQEVRLFRRNTIIFYMKLRWILTHWRLSRQDESADEAVHPEFEKLEGIPELGVIMEQAEGESDRDDRMCLPQTLGDEPDPGPIIPLPSPDQHLQHQRQFGENRRVLQALRTLLEEFREELREEETRRWQLQQSYANEKAAWEVKWAEMKCQVAQLEEDARGATVRGDARGGEGDPAGDPEWGLKQEREEHRRLLAESHSASLDLRWKLQHGEKRWGRERAELLERFDWERQEWNGSMRELHRKMERALNEISEREGDPAYPEDEMSGGSLLRAKSVCSMSDFQRLMDSSPFLPDKTRHGDEGEDDVTPPLSPDDLKYIEEFNNKGWDFPSSTSGPGPARDAWTDKTSGARGGEAVPDPFQPASWFLTTSATLTTSTLSSPEHCHKSPLKGNGAGSAGMAVEDYGLHILHSPTRLGAAEHPTAQDPDFLYTKGTKARGGGEAGVGASGPDEVFSSGRWPCGLLDSGGLRTSPSQSPICPTVGYASSLELQLSRNLSDDMKEVAISVRNAIRSPPGPVVRDTACQTNGYTTRGTQTTQTISVGLQTDLLRNLTSSPHRCLTPKGGGTPISSPSRSIRKVQYSQYSPVVQSKFERPCCSPKYGSPKLQRKLSASNKTELPNTSRAPTPTTPQKGNSESAWARSTTTRDSPVHTTINDGLSSLFNIIDHTPVGFECMQKFNKSPSRSRPTPPSTTEPSPAHGALATEPRTVQEGLRAARGRSPSPVQLIVETQGDKNLEVVSIRQDLSAPPGYTLAENAARILNKKLQEQNFKEERRLQAGGQSSHSRDNSRPADSDRGQSGCMEDLPRSPVAPPLDSCFLRPARPANRRPPSRWAARSPSSSSSSSSPKWREGSRRRRSTFPPPAQRKAILEGEELAKTPVTAKKTNITKSYTGTEVTNSPGTCFFSPAAMNNAKVSVHLCRIIRSSFPPSCSQTPDEPLDLCWGCFLRLPSDDSADSRIQEPGVDQCKGSEVSRTSHPTPRKTDVFHAHGESKDKDVCEDLICNRYRNEPTPSNHQRGETCPMKPNETFGATENQNSILLGHKQMWSLAGNVITSRTL</sequence>
<feature type="coiled-coil region" evidence="5">
    <location>
        <begin position="304"/>
        <end position="437"/>
    </location>
</feature>
<evidence type="ECO:0000256" key="2">
    <source>
        <dbReference type="ARBA" id="ARBA00022553"/>
    </source>
</evidence>
<feature type="compositionally biased region" description="Low complexity" evidence="6">
    <location>
        <begin position="136"/>
        <end position="153"/>
    </location>
</feature>
<organism evidence="9 10">
    <name type="scientific">Scophthalmus maximus</name>
    <name type="common">Turbot</name>
    <name type="synonym">Psetta maxima</name>
    <dbReference type="NCBI Taxonomy" id="52904"/>
    <lineage>
        <taxon>Eukaryota</taxon>
        <taxon>Metazoa</taxon>
        <taxon>Chordata</taxon>
        <taxon>Craniata</taxon>
        <taxon>Vertebrata</taxon>
        <taxon>Euteleostomi</taxon>
        <taxon>Actinopterygii</taxon>
        <taxon>Neopterygii</taxon>
        <taxon>Teleostei</taxon>
        <taxon>Neoteleostei</taxon>
        <taxon>Acanthomorphata</taxon>
        <taxon>Carangaria</taxon>
        <taxon>Pleuronectiformes</taxon>
        <taxon>Pleuronectoidei</taxon>
        <taxon>Scophthalmidae</taxon>
        <taxon>Scophthalmus</taxon>
    </lineage>
</organism>
<feature type="region of interest" description="Disordered" evidence="6">
    <location>
        <begin position="1967"/>
        <end position="1997"/>
    </location>
</feature>
<feature type="region of interest" description="Disordered" evidence="6">
    <location>
        <begin position="647"/>
        <end position="675"/>
    </location>
</feature>
<evidence type="ECO:0000259" key="8">
    <source>
        <dbReference type="Pfam" id="PF14818"/>
    </source>
</evidence>
<feature type="domain" description="SOGA coiled-coil" evidence="7">
    <location>
        <begin position="472"/>
        <end position="568"/>
    </location>
</feature>
<feature type="coiled-coil region" evidence="5">
    <location>
        <begin position="605"/>
        <end position="639"/>
    </location>
</feature>
<proteinExistence type="predicted"/>
<feature type="region of interest" description="Disordered" evidence="6">
    <location>
        <begin position="1565"/>
        <end position="1589"/>
    </location>
</feature>
<feature type="region of interest" description="Disordered" evidence="6">
    <location>
        <begin position="1688"/>
        <end position="1717"/>
    </location>
</feature>
<feature type="region of interest" description="Disordered" evidence="6">
    <location>
        <begin position="1607"/>
        <end position="1663"/>
    </location>
</feature>
<evidence type="ECO:0000256" key="5">
    <source>
        <dbReference type="SAM" id="Coils"/>
    </source>
</evidence>
<dbReference type="Pfam" id="PF14818">
    <property type="entry name" value="SOGA1-2-like_CC"/>
    <property type="match status" value="1"/>
</dbReference>
<evidence type="ECO:0000256" key="1">
    <source>
        <dbReference type="ARBA" id="ARBA00004370"/>
    </source>
</evidence>